<name>A0A2S6NK67_RHOGL</name>
<evidence type="ECO:0000256" key="8">
    <source>
        <dbReference type="ARBA" id="ARBA00023136"/>
    </source>
</evidence>
<feature type="domain" description="General secretion pathway GspH" evidence="13">
    <location>
        <begin position="112"/>
        <end position="191"/>
    </location>
</feature>
<evidence type="ECO:0000256" key="1">
    <source>
        <dbReference type="ARBA" id="ARBA00004377"/>
    </source>
</evidence>
<dbReference type="GO" id="GO:0015627">
    <property type="term" value="C:type II protein secretion system complex"/>
    <property type="evidence" value="ECO:0007669"/>
    <property type="project" value="InterPro"/>
</dbReference>
<keyword evidence="4" id="KW-0488">Methylation</keyword>
<evidence type="ECO:0000256" key="7">
    <source>
        <dbReference type="ARBA" id="ARBA00022989"/>
    </source>
</evidence>
<dbReference type="Pfam" id="PF12019">
    <property type="entry name" value="GspH"/>
    <property type="match status" value="1"/>
</dbReference>
<keyword evidence="6 12" id="KW-0812">Transmembrane</keyword>
<dbReference type="InterPro" id="IPR022346">
    <property type="entry name" value="T2SS_GspH"/>
</dbReference>
<accession>A0A2S6NK67</accession>
<evidence type="ECO:0000256" key="12">
    <source>
        <dbReference type="SAM" id="Phobius"/>
    </source>
</evidence>
<dbReference type="InterPro" id="IPR045584">
    <property type="entry name" value="Pilin-like"/>
</dbReference>
<evidence type="ECO:0000256" key="3">
    <source>
        <dbReference type="ARBA" id="ARBA00022475"/>
    </source>
</evidence>
<dbReference type="GO" id="GO:0005886">
    <property type="term" value="C:plasma membrane"/>
    <property type="evidence" value="ECO:0007669"/>
    <property type="project" value="UniProtKB-SubCell"/>
</dbReference>
<feature type="transmembrane region" description="Helical" evidence="12">
    <location>
        <begin position="73"/>
        <end position="96"/>
    </location>
</feature>
<sequence length="203" mass="21245">MGRSEPGDGTGHVRCRCGAVPGLRSGRSVRDDPLRRPPGPAMSGARVRGAHRAGWLRRTQSAMTTHPPRRGEAGFTLIEMIVVIAIVGLVAGLVLIRQPWTSAGFERQATQRALADALHLARSRAIAQGRNVSILTGAAGFSVDGGPVRALPAHEALSASRIVFMPDGGSSGGTIVLAAGQKRIAMTVNWLTGRVRASALEGH</sequence>
<proteinExistence type="inferred from homology"/>
<dbReference type="Proteomes" id="UP000239724">
    <property type="component" value="Unassembled WGS sequence"/>
</dbReference>
<evidence type="ECO:0000259" key="13">
    <source>
        <dbReference type="Pfam" id="PF12019"/>
    </source>
</evidence>
<dbReference type="Pfam" id="PF07963">
    <property type="entry name" value="N_methyl"/>
    <property type="match status" value="1"/>
</dbReference>
<keyword evidence="15" id="KW-1185">Reference proteome</keyword>
<evidence type="ECO:0000256" key="6">
    <source>
        <dbReference type="ARBA" id="ARBA00022692"/>
    </source>
</evidence>
<keyword evidence="7 12" id="KW-1133">Transmembrane helix</keyword>
<dbReference type="NCBIfam" id="TIGR02532">
    <property type="entry name" value="IV_pilin_GFxxxE"/>
    <property type="match status" value="1"/>
</dbReference>
<evidence type="ECO:0000256" key="2">
    <source>
        <dbReference type="ARBA" id="ARBA00021549"/>
    </source>
</evidence>
<keyword evidence="5" id="KW-0997">Cell inner membrane</keyword>
<dbReference type="InterPro" id="IPR012902">
    <property type="entry name" value="N_methyl_site"/>
</dbReference>
<dbReference type="EMBL" id="NHRY01000074">
    <property type="protein sequence ID" value="PPQ35373.1"/>
    <property type="molecule type" value="Genomic_DNA"/>
</dbReference>
<evidence type="ECO:0000313" key="14">
    <source>
        <dbReference type="EMBL" id="PPQ35373.1"/>
    </source>
</evidence>
<evidence type="ECO:0000256" key="5">
    <source>
        <dbReference type="ARBA" id="ARBA00022519"/>
    </source>
</evidence>
<dbReference type="AlphaFoldDB" id="A0A2S6NK67"/>
<evidence type="ECO:0000256" key="11">
    <source>
        <dbReference type="SAM" id="MobiDB-lite"/>
    </source>
</evidence>
<organism evidence="14 15">
    <name type="scientific">Rhodopila globiformis</name>
    <name type="common">Rhodopseudomonas globiformis</name>
    <dbReference type="NCBI Taxonomy" id="1071"/>
    <lineage>
        <taxon>Bacteria</taxon>
        <taxon>Pseudomonadati</taxon>
        <taxon>Pseudomonadota</taxon>
        <taxon>Alphaproteobacteria</taxon>
        <taxon>Acetobacterales</taxon>
        <taxon>Acetobacteraceae</taxon>
        <taxon>Rhodopila</taxon>
    </lineage>
</organism>
<dbReference type="GO" id="GO:0015628">
    <property type="term" value="P:protein secretion by the type II secretion system"/>
    <property type="evidence" value="ECO:0007669"/>
    <property type="project" value="InterPro"/>
</dbReference>
<dbReference type="SUPFAM" id="SSF54523">
    <property type="entry name" value="Pili subunits"/>
    <property type="match status" value="1"/>
</dbReference>
<feature type="region of interest" description="Disordered" evidence="11">
    <location>
        <begin position="22"/>
        <end position="69"/>
    </location>
</feature>
<comment type="similarity">
    <text evidence="9">Belongs to the GSP H family.</text>
</comment>
<evidence type="ECO:0000313" key="15">
    <source>
        <dbReference type="Proteomes" id="UP000239724"/>
    </source>
</evidence>
<keyword evidence="8 12" id="KW-0472">Membrane</keyword>
<reference evidence="14 15" key="1">
    <citation type="journal article" date="2018" name="Arch. Microbiol.">
        <title>New insights into the metabolic potential of the phototrophic purple bacterium Rhodopila globiformis DSM 161(T) from its draft genome sequence and evidence for a vanadium-dependent nitrogenase.</title>
        <authorList>
            <person name="Imhoff J.F."/>
            <person name="Rahn T."/>
            <person name="Kunzel S."/>
            <person name="Neulinger S.C."/>
        </authorList>
    </citation>
    <scope>NUCLEOTIDE SEQUENCE [LARGE SCALE GENOMIC DNA]</scope>
    <source>
        <strain evidence="14 15">DSM 161</strain>
    </source>
</reference>
<evidence type="ECO:0000256" key="9">
    <source>
        <dbReference type="ARBA" id="ARBA00025772"/>
    </source>
</evidence>
<evidence type="ECO:0000256" key="10">
    <source>
        <dbReference type="ARBA" id="ARBA00030775"/>
    </source>
</evidence>
<evidence type="ECO:0000256" key="4">
    <source>
        <dbReference type="ARBA" id="ARBA00022481"/>
    </source>
</evidence>
<gene>
    <name evidence="14" type="ORF">CCS01_07770</name>
</gene>
<protein>
    <recommendedName>
        <fullName evidence="2">Type II secretion system protein H</fullName>
    </recommendedName>
    <alternativeName>
        <fullName evidence="10">General secretion pathway protein H</fullName>
    </alternativeName>
</protein>
<keyword evidence="3" id="KW-1003">Cell membrane</keyword>
<comment type="caution">
    <text evidence="14">The sequence shown here is derived from an EMBL/GenBank/DDBJ whole genome shotgun (WGS) entry which is preliminary data.</text>
</comment>
<dbReference type="PROSITE" id="PS00409">
    <property type="entry name" value="PROKAR_NTER_METHYL"/>
    <property type="match status" value="1"/>
</dbReference>
<dbReference type="Gene3D" id="3.30.700.10">
    <property type="entry name" value="Glycoprotein, Type 4 Pilin"/>
    <property type="match status" value="1"/>
</dbReference>
<comment type="subcellular location">
    <subcellularLocation>
        <location evidence="1">Cell inner membrane</location>
        <topology evidence="1">Single-pass membrane protein</topology>
    </subcellularLocation>
</comment>